<dbReference type="InterPro" id="IPR003594">
    <property type="entry name" value="HATPase_dom"/>
</dbReference>
<keyword evidence="6" id="KW-0902">Two-component regulatory system</keyword>
<dbReference type="EC" id="2.7.13.3" evidence="8"/>
<protein>
    <submittedName>
        <fullName evidence="8">Nitrogen regulation protein NtrB</fullName>
        <ecNumber evidence="8">2.7.13.3</ecNumber>
    </submittedName>
</protein>
<dbReference type="CDD" id="cd00082">
    <property type="entry name" value="HisKA"/>
    <property type="match status" value="1"/>
</dbReference>
<dbReference type="Pfam" id="PF02518">
    <property type="entry name" value="HATPase_c"/>
    <property type="match status" value="1"/>
</dbReference>
<dbReference type="GO" id="GO:0005524">
    <property type="term" value="F:ATP binding"/>
    <property type="evidence" value="ECO:0007669"/>
    <property type="project" value="UniProtKB-KW"/>
</dbReference>
<dbReference type="PRINTS" id="PR00344">
    <property type="entry name" value="BCTRLSENSOR"/>
</dbReference>
<dbReference type="SUPFAM" id="SSF55874">
    <property type="entry name" value="ATPase domain of HSP90 chaperone/DNA topoisomerase II/histidine kinase"/>
    <property type="match status" value="1"/>
</dbReference>
<evidence type="ECO:0000256" key="4">
    <source>
        <dbReference type="ARBA" id="ARBA00022777"/>
    </source>
</evidence>
<dbReference type="AlphaFoldDB" id="A0A3B0Z961"/>
<dbReference type="SMART" id="SM00388">
    <property type="entry name" value="HisKA"/>
    <property type="match status" value="1"/>
</dbReference>
<keyword evidence="3" id="KW-0547">Nucleotide-binding</keyword>
<evidence type="ECO:0000256" key="2">
    <source>
        <dbReference type="ARBA" id="ARBA00022679"/>
    </source>
</evidence>
<evidence type="ECO:0000256" key="5">
    <source>
        <dbReference type="ARBA" id="ARBA00022840"/>
    </source>
</evidence>
<keyword evidence="5" id="KW-0067">ATP-binding</keyword>
<dbReference type="NCBIfam" id="NF008293">
    <property type="entry name" value="PRK11073.1"/>
    <property type="match status" value="1"/>
</dbReference>
<gene>
    <name evidence="8" type="ORF">MNBD_GAMMA18-1452</name>
</gene>
<evidence type="ECO:0000256" key="6">
    <source>
        <dbReference type="ARBA" id="ARBA00023012"/>
    </source>
</evidence>
<evidence type="ECO:0000256" key="3">
    <source>
        <dbReference type="ARBA" id="ARBA00022741"/>
    </source>
</evidence>
<organism evidence="8">
    <name type="scientific">hydrothermal vent metagenome</name>
    <dbReference type="NCBI Taxonomy" id="652676"/>
    <lineage>
        <taxon>unclassified sequences</taxon>
        <taxon>metagenomes</taxon>
        <taxon>ecological metagenomes</taxon>
    </lineage>
</organism>
<dbReference type="PANTHER" id="PTHR43065">
    <property type="entry name" value="SENSOR HISTIDINE KINASE"/>
    <property type="match status" value="1"/>
</dbReference>
<dbReference type="InterPro" id="IPR003661">
    <property type="entry name" value="HisK_dim/P_dom"/>
</dbReference>
<dbReference type="Gene3D" id="3.30.565.10">
    <property type="entry name" value="Histidine kinase-like ATPase, C-terminal domain"/>
    <property type="match status" value="1"/>
</dbReference>
<proteinExistence type="predicted"/>
<dbReference type="Gene3D" id="1.10.287.130">
    <property type="match status" value="1"/>
</dbReference>
<dbReference type="PANTHER" id="PTHR43065:SF16">
    <property type="entry name" value="SENSORY HISTIDINE KINASE_PHOSPHATASE NTRB"/>
    <property type="match status" value="1"/>
</dbReference>
<dbReference type="Pfam" id="PF00512">
    <property type="entry name" value="HisKA"/>
    <property type="match status" value="1"/>
</dbReference>
<evidence type="ECO:0000256" key="1">
    <source>
        <dbReference type="ARBA" id="ARBA00022553"/>
    </source>
</evidence>
<evidence type="ECO:0000259" key="7">
    <source>
        <dbReference type="PROSITE" id="PS50109"/>
    </source>
</evidence>
<dbReference type="EMBL" id="UOFP01000208">
    <property type="protein sequence ID" value="VAW88081.1"/>
    <property type="molecule type" value="Genomic_DNA"/>
</dbReference>
<dbReference type="Gene3D" id="3.30.450.20">
    <property type="entry name" value="PAS domain"/>
    <property type="match status" value="1"/>
</dbReference>
<dbReference type="InterPro" id="IPR005467">
    <property type="entry name" value="His_kinase_dom"/>
</dbReference>
<keyword evidence="2 8" id="KW-0808">Transferase</keyword>
<sequence length="363" mass="40320">MNAKPTIDTPQPQQILENLSTAVLLLNQSCKLVCMNPACEELLALSANRHQGESLDNFLPNAHHFMALAQNTLLSGRSCTEREMPLISADLNNITVNCTLTLFHDLDSKSPLIMIEMSPMDRHLRIARDEQLNTQFQATKELLRGLAHEIKNPLGGLRGAAQLLERELPSDELKEYTQVIIDEADRLRNLVDRMLASNNPPQLRRVNIHQILERVCSLVSIEAADGINIIRDYDPSLPELLADGDQLIQAILNITRNAAQALNGKGTITLRTRPLRQFTINQQRHKLVISLQIMDDGPGVPPDMQEAIFYPMVSGRPEGTGLGLTIAQTMASQHNGLIECSSTPGNTIFTLLLPLNEPDKEYP</sequence>
<keyword evidence="4" id="KW-0418">Kinase</keyword>
<dbReference type="SMART" id="SM00387">
    <property type="entry name" value="HATPase_c"/>
    <property type="match status" value="1"/>
</dbReference>
<dbReference type="SUPFAM" id="SSF47384">
    <property type="entry name" value="Homodimeric domain of signal transducing histidine kinase"/>
    <property type="match status" value="1"/>
</dbReference>
<dbReference type="SUPFAM" id="SSF55785">
    <property type="entry name" value="PYP-like sensor domain (PAS domain)"/>
    <property type="match status" value="1"/>
</dbReference>
<dbReference type="InterPro" id="IPR036097">
    <property type="entry name" value="HisK_dim/P_sf"/>
</dbReference>
<dbReference type="InterPro" id="IPR035965">
    <property type="entry name" value="PAS-like_dom_sf"/>
</dbReference>
<dbReference type="GO" id="GO:0000155">
    <property type="term" value="F:phosphorelay sensor kinase activity"/>
    <property type="evidence" value="ECO:0007669"/>
    <property type="project" value="InterPro"/>
</dbReference>
<reference evidence="8" key="1">
    <citation type="submission" date="2018-06" db="EMBL/GenBank/DDBJ databases">
        <authorList>
            <person name="Zhirakovskaya E."/>
        </authorList>
    </citation>
    <scope>NUCLEOTIDE SEQUENCE</scope>
</reference>
<dbReference type="PROSITE" id="PS50109">
    <property type="entry name" value="HIS_KIN"/>
    <property type="match status" value="1"/>
</dbReference>
<evidence type="ECO:0000313" key="8">
    <source>
        <dbReference type="EMBL" id="VAW88081.1"/>
    </source>
</evidence>
<accession>A0A3B0Z961</accession>
<keyword evidence="1" id="KW-0597">Phosphoprotein</keyword>
<dbReference type="InterPro" id="IPR036890">
    <property type="entry name" value="HATPase_C_sf"/>
</dbReference>
<dbReference type="InterPro" id="IPR004358">
    <property type="entry name" value="Sig_transdc_His_kin-like_C"/>
</dbReference>
<name>A0A3B0Z961_9ZZZZ</name>
<feature type="domain" description="Histidine kinase" evidence="7">
    <location>
        <begin position="145"/>
        <end position="357"/>
    </location>
</feature>